<name>A0A1J5I6H8_9BACT</name>
<sequence length="186" mass="21682">MSQYIKILSFFIACLLSTIIINAPFNYYSPQIIAIFVIFIITSYLFKKKLFITPLIFLVQIIVFSTGSLHSPLLFLEYFLLFSLAFTETPKLILIYSLILSLFISQSLINFSSLIYLLSFVFIAPLAYFVTQNSQENKTLSYDREETLLWLTLDLKQKLQKLLPNKDIQKIINHTDELIKELEKND</sequence>
<feature type="transmembrane region" description="Helical" evidence="1">
    <location>
        <begin position="111"/>
        <end position="130"/>
    </location>
</feature>
<keyword evidence="1" id="KW-1133">Transmembrane helix</keyword>
<dbReference type="STRING" id="1805376.AUK05_02740"/>
<evidence type="ECO:0000256" key="1">
    <source>
        <dbReference type="SAM" id="Phobius"/>
    </source>
</evidence>
<feature type="transmembrane region" description="Helical" evidence="1">
    <location>
        <begin position="7"/>
        <end position="25"/>
    </location>
</feature>
<gene>
    <name evidence="2" type="ORF">AUK05_02740</name>
</gene>
<feature type="transmembrane region" description="Helical" evidence="1">
    <location>
        <begin position="79"/>
        <end position="104"/>
    </location>
</feature>
<dbReference type="EMBL" id="MNZO01000040">
    <property type="protein sequence ID" value="OIP86816.1"/>
    <property type="molecule type" value="Genomic_DNA"/>
</dbReference>
<feature type="transmembrane region" description="Helical" evidence="1">
    <location>
        <begin position="54"/>
        <end position="73"/>
    </location>
</feature>
<keyword evidence="1" id="KW-0812">Transmembrane</keyword>
<feature type="transmembrane region" description="Helical" evidence="1">
    <location>
        <begin position="31"/>
        <end position="47"/>
    </location>
</feature>
<dbReference type="AlphaFoldDB" id="A0A1J5I6H8"/>
<organism evidence="2 3">
    <name type="scientific">Candidatus Shapirobacteria bacterium CG2_30_35_20</name>
    <dbReference type="NCBI Taxonomy" id="1805376"/>
    <lineage>
        <taxon>Bacteria</taxon>
        <taxon>Candidatus Shapironibacteriota</taxon>
    </lineage>
</organism>
<reference evidence="2 3" key="1">
    <citation type="journal article" date="2016" name="Environ. Microbiol.">
        <title>Genomic resolution of a cold subsurface aquifer community provides metabolic insights for novel microbes adapted to high CO concentrations.</title>
        <authorList>
            <person name="Probst A.J."/>
            <person name="Castelle C.J."/>
            <person name="Singh A."/>
            <person name="Brown C.T."/>
            <person name="Anantharaman K."/>
            <person name="Sharon I."/>
            <person name="Hug L.A."/>
            <person name="Burstein D."/>
            <person name="Emerson J.B."/>
            <person name="Thomas B.C."/>
            <person name="Banfield J.F."/>
        </authorList>
    </citation>
    <scope>NUCLEOTIDE SEQUENCE [LARGE SCALE GENOMIC DNA]</scope>
    <source>
        <strain evidence="2">CG2_30_35_20</strain>
    </source>
</reference>
<proteinExistence type="predicted"/>
<evidence type="ECO:0000313" key="2">
    <source>
        <dbReference type="EMBL" id="OIP86816.1"/>
    </source>
</evidence>
<comment type="caution">
    <text evidence="2">The sequence shown here is derived from an EMBL/GenBank/DDBJ whole genome shotgun (WGS) entry which is preliminary data.</text>
</comment>
<evidence type="ECO:0000313" key="3">
    <source>
        <dbReference type="Proteomes" id="UP000182344"/>
    </source>
</evidence>
<accession>A0A1J5I6H8</accession>
<protein>
    <submittedName>
        <fullName evidence="2">Uncharacterized protein</fullName>
    </submittedName>
</protein>
<keyword evidence="1" id="KW-0472">Membrane</keyword>
<dbReference type="Proteomes" id="UP000182344">
    <property type="component" value="Unassembled WGS sequence"/>
</dbReference>